<keyword evidence="2" id="KW-0813">Transport</keyword>
<evidence type="ECO:0000256" key="7">
    <source>
        <dbReference type="ARBA" id="ARBA00022777"/>
    </source>
</evidence>
<evidence type="ECO:0000256" key="5">
    <source>
        <dbReference type="ARBA" id="ARBA00022679"/>
    </source>
</evidence>
<dbReference type="GO" id="GO:0016301">
    <property type="term" value="F:kinase activity"/>
    <property type="evidence" value="ECO:0007669"/>
    <property type="project" value="UniProtKB-KW"/>
</dbReference>
<dbReference type="GO" id="GO:0005737">
    <property type="term" value="C:cytoplasm"/>
    <property type="evidence" value="ECO:0007669"/>
    <property type="project" value="UniProtKB-SubCell"/>
</dbReference>
<evidence type="ECO:0000256" key="2">
    <source>
        <dbReference type="ARBA" id="ARBA00022448"/>
    </source>
</evidence>
<evidence type="ECO:0000256" key="1">
    <source>
        <dbReference type="ARBA" id="ARBA00004496"/>
    </source>
</evidence>
<evidence type="ECO:0000256" key="4">
    <source>
        <dbReference type="ARBA" id="ARBA00022597"/>
    </source>
</evidence>
<sequence>MSLQLVRIDQRLVHGIVVTQYTSATKAKRIMVVDDVICDDETQKNLMRMSKPAGTGMSIISTETAIKNFGIGKYDNHNVLIVVKEPETVLKLIEGGVKIPEVDIGIVFNTPNSEPIVNQVYLNDKQKKDLKKIEELGVPVYFQYVPTNPKEELSKYI</sequence>
<comment type="subcellular location">
    <subcellularLocation>
        <location evidence="1">Cytoplasm</location>
    </subcellularLocation>
</comment>
<accession>A0A6N7VSJ0</accession>
<dbReference type="AlphaFoldDB" id="A0A6N7VSJ0"/>
<keyword evidence="6" id="KW-0598">Phosphotransferase system</keyword>
<dbReference type="InterPro" id="IPR036667">
    <property type="entry name" value="PTS_IIB_sorbose-sp_sf"/>
</dbReference>
<protein>
    <submittedName>
        <fullName evidence="9">PTS sugar transporter subunit IIB</fullName>
    </submittedName>
</protein>
<dbReference type="GO" id="GO:0009401">
    <property type="term" value="P:phosphoenolpyruvate-dependent sugar phosphotransferase system"/>
    <property type="evidence" value="ECO:0007669"/>
    <property type="project" value="UniProtKB-KW"/>
</dbReference>
<evidence type="ECO:0000256" key="6">
    <source>
        <dbReference type="ARBA" id="ARBA00022683"/>
    </source>
</evidence>
<proteinExistence type="predicted"/>
<organism evidence="9 10">
    <name type="scientific">Anaerococcus porci</name>
    <dbReference type="NCBI Taxonomy" id="2652269"/>
    <lineage>
        <taxon>Bacteria</taxon>
        <taxon>Bacillati</taxon>
        <taxon>Bacillota</taxon>
        <taxon>Tissierellia</taxon>
        <taxon>Tissierellales</taxon>
        <taxon>Peptoniphilaceae</taxon>
        <taxon>Anaerococcus</taxon>
    </lineage>
</organism>
<feature type="domain" description="PTS EIIB type-4" evidence="8">
    <location>
        <begin position="1"/>
        <end position="157"/>
    </location>
</feature>
<evidence type="ECO:0000259" key="8">
    <source>
        <dbReference type="PROSITE" id="PS51101"/>
    </source>
</evidence>
<dbReference type="Proteomes" id="UP000441925">
    <property type="component" value="Unassembled WGS sequence"/>
</dbReference>
<name>A0A6N7VSJ0_9FIRM</name>
<dbReference type="RefSeq" id="WP_154540357.1">
    <property type="nucleotide sequence ID" value="NZ_VULQ01000005.1"/>
</dbReference>
<keyword evidence="7" id="KW-0418">Kinase</keyword>
<dbReference type="Gene3D" id="3.40.35.10">
    <property type="entry name" value="Phosphotransferase system, sorbose subfamily IIB component"/>
    <property type="match status" value="1"/>
</dbReference>
<dbReference type="SUPFAM" id="SSF52728">
    <property type="entry name" value="PTS IIb component"/>
    <property type="match status" value="1"/>
</dbReference>
<keyword evidence="5" id="KW-0808">Transferase</keyword>
<evidence type="ECO:0000313" key="9">
    <source>
        <dbReference type="EMBL" id="MSS77826.1"/>
    </source>
</evidence>
<keyword evidence="4 9" id="KW-0762">Sugar transport</keyword>
<gene>
    <name evidence="9" type="ORF">FYJ26_05260</name>
</gene>
<dbReference type="EMBL" id="VULQ01000005">
    <property type="protein sequence ID" value="MSS77826.1"/>
    <property type="molecule type" value="Genomic_DNA"/>
</dbReference>
<dbReference type="Pfam" id="PF03830">
    <property type="entry name" value="PTSIIB_sorb"/>
    <property type="match status" value="1"/>
</dbReference>
<keyword evidence="10" id="KW-1185">Reference proteome</keyword>
<evidence type="ECO:0000313" key="10">
    <source>
        <dbReference type="Proteomes" id="UP000441925"/>
    </source>
</evidence>
<dbReference type="PROSITE" id="PS51101">
    <property type="entry name" value="PTS_EIIB_TYPE_4"/>
    <property type="match status" value="1"/>
</dbReference>
<dbReference type="InterPro" id="IPR004720">
    <property type="entry name" value="PTS_IIB_sorbose-sp"/>
</dbReference>
<keyword evidence="3" id="KW-0963">Cytoplasm</keyword>
<comment type="caution">
    <text evidence="9">The sequence shown here is derived from an EMBL/GenBank/DDBJ whole genome shotgun (WGS) entry which is preliminary data.</text>
</comment>
<reference evidence="9 10" key="1">
    <citation type="submission" date="2019-08" db="EMBL/GenBank/DDBJ databases">
        <title>In-depth cultivation of the pig gut microbiome towards novel bacterial diversity and tailored functional studies.</title>
        <authorList>
            <person name="Wylensek D."/>
            <person name="Hitch T.C.A."/>
            <person name="Clavel T."/>
        </authorList>
    </citation>
    <scope>NUCLEOTIDE SEQUENCE [LARGE SCALE GENOMIC DNA]</scope>
    <source>
        <strain evidence="9 10">WCA-380-WT-2B</strain>
    </source>
</reference>
<dbReference type="GO" id="GO:0008982">
    <property type="term" value="F:protein-N(PI)-phosphohistidine-sugar phosphotransferase activity"/>
    <property type="evidence" value="ECO:0007669"/>
    <property type="project" value="InterPro"/>
</dbReference>
<evidence type="ECO:0000256" key="3">
    <source>
        <dbReference type="ARBA" id="ARBA00022490"/>
    </source>
</evidence>